<name>A0A8J6LD20_TENMO</name>
<feature type="compositionally biased region" description="Polar residues" evidence="10">
    <location>
        <begin position="240"/>
        <end position="255"/>
    </location>
</feature>
<evidence type="ECO:0000313" key="14">
    <source>
        <dbReference type="Proteomes" id="UP000719412"/>
    </source>
</evidence>
<dbReference type="Proteomes" id="UP000719412">
    <property type="component" value="Unassembled WGS sequence"/>
</dbReference>
<keyword evidence="14" id="KW-1185">Reference proteome</keyword>
<feature type="transmembrane region" description="Helical" evidence="11">
    <location>
        <begin position="79"/>
        <end position="105"/>
    </location>
</feature>
<evidence type="ECO:0000256" key="10">
    <source>
        <dbReference type="SAM" id="MobiDB-lite"/>
    </source>
</evidence>
<dbReference type="CDD" id="cd00637">
    <property type="entry name" value="7tm_classA_rhodopsin-like"/>
    <property type="match status" value="1"/>
</dbReference>
<dbReference type="EMBL" id="JABDTM020022027">
    <property type="protein sequence ID" value="KAH0816127.1"/>
    <property type="molecule type" value="Genomic_DNA"/>
</dbReference>
<evidence type="ECO:0000259" key="12">
    <source>
        <dbReference type="PROSITE" id="PS50262"/>
    </source>
</evidence>
<keyword evidence="6" id="KW-0297">G-protein coupled receptor</keyword>
<comment type="subcellular location">
    <subcellularLocation>
        <location evidence="1">Cell membrane</location>
        <topology evidence="1">Multi-pass membrane protein</topology>
    </subcellularLocation>
</comment>
<dbReference type="PROSITE" id="PS50262">
    <property type="entry name" value="G_PROTEIN_RECEP_F1_2"/>
    <property type="match status" value="1"/>
</dbReference>
<evidence type="ECO:0000256" key="9">
    <source>
        <dbReference type="ARBA" id="ARBA00023224"/>
    </source>
</evidence>
<feature type="domain" description="G-protein coupled receptors family 1 profile" evidence="12">
    <location>
        <begin position="1"/>
        <end position="218"/>
    </location>
</feature>
<evidence type="ECO:0000256" key="3">
    <source>
        <dbReference type="ARBA" id="ARBA00022475"/>
    </source>
</evidence>
<keyword evidence="3" id="KW-1003">Cell membrane</keyword>
<feature type="region of interest" description="Disordered" evidence="10">
    <location>
        <begin position="240"/>
        <end position="260"/>
    </location>
</feature>
<dbReference type="AlphaFoldDB" id="A0A8J6LD20"/>
<comment type="caution">
    <text evidence="13">The sequence shown here is derived from an EMBL/GenBank/DDBJ whole genome shotgun (WGS) entry which is preliminary data.</text>
</comment>
<organism evidence="13 14">
    <name type="scientific">Tenebrio molitor</name>
    <name type="common">Yellow mealworm beetle</name>
    <dbReference type="NCBI Taxonomy" id="7067"/>
    <lineage>
        <taxon>Eukaryota</taxon>
        <taxon>Metazoa</taxon>
        <taxon>Ecdysozoa</taxon>
        <taxon>Arthropoda</taxon>
        <taxon>Hexapoda</taxon>
        <taxon>Insecta</taxon>
        <taxon>Pterygota</taxon>
        <taxon>Neoptera</taxon>
        <taxon>Endopterygota</taxon>
        <taxon>Coleoptera</taxon>
        <taxon>Polyphaga</taxon>
        <taxon>Cucujiformia</taxon>
        <taxon>Tenebrionidae</taxon>
        <taxon>Tenebrio</taxon>
    </lineage>
</organism>
<keyword evidence="4 11" id="KW-0812">Transmembrane</keyword>
<reference evidence="13" key="2">
    <citation type="submission" date="2021-08" db="EMBL/GenBank/DDBJ databases">
        <authorList>
            <person name="Eriksson T."/>
        </authorList>
    </citation>
    <scope>NUCLEOTIDE SEQUENCE</scope>
    <source>
        <strain evidence="13">Stoneville</strain>
        <tissue evidence="13">Whole head</tissue>
    </source>
</reference>
<keyword evidence="5 11" id="KW-1133">Transmembrane helix</keyword>
<evidence type="ECO:0000256" key="5">
    <source>
        <dbReference type="ARBA" id="ARBA00022989"/>
    </source>
</evidence>
<sequence>MYEGYTTLGSDTREYNICNAHRDALLHRQQPRDVLVGLGIGWTISFLLCLPPLFMVAPYTYIHGLEACAPDFSFGSGTLWYSTLYTAFTLLLPATLIICCNLKILMIARYHRHRIASAIYEVTLSAQVTITHQRNPFFVPTVTASASGPPKFKGRSAIYSVLQLVGSLAVLYLPYYSLIIWEATSGSFERISKKIHPHFFTTAMALLICSPPINGFLYGVKSKPLRKTFKNYWRKKQTKSEVNQEIQARTPSTCGSRRPSLTPLGFLTKPTLQTRLSEALLDVQKAVNSPQKHKIKRITTELSWRPASANSLNLLSREENGRKMKQTSSCNTLQVPVNDTEISVITEDDAKSAQKSPNRLNSTNFILQKIFGSEANEKKSEVVQNILDGTPKHSPRITITRTYSEESEASKRDVITRKHSLSSTTLLERKWRQLEKTAPAPTTKPLLDNSSNGSDSSETSETSSGKIFMALDNKLQETNENQLLLLTWPHKSEEKKHRPVLLKQKTIQSHDVVLH</sequence>
<dbReference type="Gene3D" id="1.20.1070.10">
    <property type="entry name" value="Rhodopsin 7-helix transmembrane proteins"/>
    <property type="match status" value="1"/>
</dbReference>
<evidence type="ECO:0000256" key="2">
    <source>
        <dbReference type="ARBA" id="ARBA00010663"/>
    </source>
</evidence>
<keyword evidence="7 11" id="KW-0472">Membrane</keyword>
<evidence type="ECO:0000256" key="8">
    <source>
        <dbReference type="ARBA" id="ARBA00023170"/>
    </source>
</evidence>
<feature type="transmembrane region" description="Helical" evidence="11">
    <location>
        <begin position="34"/>
        <end position="59"/>
    </location>
</feature>
<accession>A0A8J6LD20</accession>
<keyword evidence="9" id="KW-0807">Transducer</keyword>
<dbReference type="InterPro" id="IPR017452">
    <property type="entry name" value="GPCR_Rhodpsn_7TM"/>
</dbReference>
<keyword evidence="8" id="KW-0675">Receptor</keyword>
<evidence type="ECO:0000313" key="13">
    <source>
        <dbReference type="EMBL" id="KAH0816127.1"/>
    </source>
</evidence>
<dbReference type="GO" id="GO:0005886">
    <property type="term" value="C:plasma membrane"/>
    <property type="evidence" value="ECO:0007669"/>
    <property type="project" value="UniProtKB-SubCell"/>
</dbReference>
<evidence type="ECO:0000256" key="7">
    <source>
        <dbReference type="ARBA" id="ARBA00023136"/>
    </source>
</evidence>
<reference evidence="13" key="1">
    <citation type="journal article" date="2020" name="J Insects Food Feed">
        <title>The yellow mealworm (Tenebrio molitor) genome: a resource for the emerging insects as food and feed industry.</title>
        <authorList>
            <person name="Eriksson T."/>
            <person name="Andere A."/>
            <person name="Kelstrup H."/>
            <person name="Emery V."/>
            <person name="Picard C."/>
        </authorList>
    </citation>
    <scope>NUCLEOTIDE SEQUENCE</scope>
    <source>
        <strain evidence="13">Stoneville</strain>
        <tissue evidence="13">Whole head</tissue>
    </source>
</reference>
<feature type="region of interest" description="Disordered" evidence="10">
    <location>
        <begin position="435"/>
        <end position="464"/>
    </location>
</feature>
<evidence type="ECO:0000256" key="11">
    <source>
        <dbReference type="SAM" id="Phobius"/>
    </source>
</evidence>
<feature type="compositionally biased region" description="Low complexity" evidence="10">
    <location>
        <begin position="448"/>
        <end position="464"/>
    </location>
</feature>
<comment type="similarity">
    <text evidence="2">Belongs to the G-protein coupled receptor 1 family.</text>
</comment>
<protein>
    <recommendedName>
        <fullName evidence="12">G-protein coupled receptors family 1 profile domain-containing protein</fullName>
    </recommendedName>
</protein>
<dbReference type="Pfam" id="PF00001">
    <property type="entry name" value="7tm_1"/>
    <property type="match status" value="1"/>
</dbReference>
<gene>
    <name evidence="13" type="ORF">GEV33_006664</name>
</gene>
<evidence type="ECO:0000256" key="6">
    <source>
        <dbReference type="ARBA" id="ARBA00023040"/>
    </source>
</evidence>
<evidence type="ECO:0000256" key="4">
    <source>
        <dbReference type="ARBA" id="ARBA00022692"/>
    </source>
</evidence>
<dbReference type="PANTHER" id="PTHR22752:SF14">
    <property type="entry name" value="G-PROTEIN COUPLED RECEPTORS FAMILY 1 PROFILE DOMAIN-CONTAINING PROTEIN"/>
    <property type="match status" value="1"/>
</dbReference>
<feature type="transmembrane region" description="Helical" evidence="11">
    <location>
        <begin position="157"/>
        <end position="179"/>
    </location>
</feature>
<dbReference type="GO" id="GO:0004930">
    <property type="term" value="F:G protein-coupled receptor activity"/>
    <property type="evidence" value="ECO:0007669"/>
    <property type="project" value="UniProtKB-KW"/>
</dbReference>
<evidence type="ECO:0000256" key="1">
    <source>
        <dbReference type="ARBA" id="ARBA00004651"/>
    </source>
</evidence>
<dbReference type="InterPro" id="IPR000276">
    <property type="entry name" value="GPCR_Rhodpsn"/>
</dbReference>
<proteinExistence type="inferred from homology"/>
<dbReference type="PANTHER" id="PTHR22752">
    <property type="entry name" value="G PROTEIN-COUPLED RECEPTOR"/>
    <property type="match status" value="1"/>
</dbReference>
<dbReference type="SUPFAM" id="SSF81321">
    <property type="entry name" value="Family A G protein-coupled receptor-like"/>
    <property type="match status" value="1"/>
</dbReference>
<feature type="transmembrane region" description="Helical" evidence="11">
    <location>
        <begin position="199"/>
        <end position="220"/>
    </location>
</feature>